<dbReference type="PANTHER" id="PTHR28629:SF4">
    <property type="entry name" value="TRIOKINASE_FMN CYCLASE"/>
    <property type="match status" value="1"/>
</dbReference>
<evidence type="ECO:0000313" key="4">
    <source>
        <dbReference type="EMBL" id="OIJ35421.1"/>
    </source>
</evidence>
<dbReference type="OrthoDB" id="9800291at2"/>
<dbReference type="Gene3D" id="1.25.40.340">
    <property type="match status" value="1"/>
</dbReference>
<dbReference type="GO" id="GO:0005829">
    <property type="term" value="C:cytosol"/>
    <property type="evidence" value="ECO:0007669"/>
    <property type="project" value="TreeGrafter"/>
</dbReference>
<dbReference type="SUPFAM" id="SSF101473">
    <property type="entry name" value="DhaL-like"/>
    <property type="match status" value="1"/>
</dbReference>
<organism evidence="4 5">
    <name type="scientific">Rothia kristinae</name>
    <dbReference type="NCBI Taxonomy" id="37923"/>
    <lineage>
        <taxon>Bacteria</taxon>
        <taxon>Bacillati</taxon>
        <taxon>Actinomycetota</taxon>
        <taxon>Actinomycetes</taxon>
        <taxon>Micrococcales</taxon>
        <taxon>Micrococcaceae</taxon>
        <taxon>Rothia</taxon>
    </lineage>
</organism>
<evidence type="ECO:0000259" key="3">
    <source>
        <dbReference type="PROSITE" id="PS51480"/>
    </source>
</evidence>
<dbReference type="PROSITE" id="PS51480">
    <property type="entry name" value="DHAL"/>
    <property type="match status" value="1"/>
</dbReference>
<gene>
    <name evidence="4" type="ORF">BK826_07970</name>
</gene>
<dbReference type="AlphaFoldDB" id="A0A1S2MYT1"/>
<dbReference type="EMBL" id="MODZ01000009">
    <property type="protein sequence ID" value="OIJ35421.1"/>
    <property type="molecule type" value="Genomic_DNA"/>
</dbReference>
<proteinExistence type="predicted"/>
<evidence type="ECO:0000313" key="5">
    <source>
        <dbReference type="Proteomes" id="UP000179540"/>
    </source>
</evidence>
<evidence type="ECO:0000256" key="1">
    <source>
        <dbReference type="ARBA" id="ARBA00022679"/>
    </source>
</evidence>
<keyword evidence="1" id="KW-0808">Transferase</keyword>
<dbReference type="InterPro" id="IPR012737">
    <property type="entry name" value="DhaK_L_YcgS"/>
</dbReference>
<dbReference type="SMART" id="SM01120">
    <property type="entry name" value="Dak2"/>
    <property type="match status" value="1"/>
</dbReference>
<name>A0A1S2MYT1_9MICC</name>
<dbReference type="NCBIfam" id="TIGR02365">
    <property type="entry name" value="dha_L_ycgS"/>
    <property type="match status" value="1"/>
</dbReference>
<dbReference type="GO" id="GO:0004371">
    <property type="term" value="F:glycerone kinase activity"/>
    <property type="evidence" value="ECO:0007669"/>
    <property type="project" value="InterPro"/>
</dbReference>
<dbReference type="InterPro" id="IPR036117">
    <property type="entry name" value="DhaL_dom_sf"/>
</dbReference>
<comment type="caution">
    <text evidence="4">The sequence shown here is derived from an EMBL/GenBank/DDBJ whole genome shotgun (WGS) entry which is preliminary data.</text>
</comment>
<dbReference type="Proteomes" id="UP000179540">
    <property type="component" value="Unassembled WGS sequence"/>
</dbReference>
<sequence length="215" mass="22176">MSPRSRTDARRSMDTADAATWVERAAALMHEHAEELTELDAAIGDSDHGANMDRGFAATARLGSADFDDAAAYLKKVGMTLVSTVGGASGPLYGTFFLRFAKAYDAGQDPASAFAAAFEAGAEGTAERGKSQEGEATMLDALLPASRALTEKSGDGLGPALEAAQRAAEEGAAATEDMVPIKGRASYLGERAKGHRDPGAASAVLLVRAAREVLA</sequence>
<protein>
    <submittedName>
        <fullName evidence="4">Dihydroxyacetone kinase subunit L</fullName>
    </submittedName>
</protein>
<keyword evidence="2 4" id="KW-0418">Kinase</keyword>
<dbReference type="FunFam" id="1.25.40.340:FF:000002">
    <property type="entry name" value="Dihydroxyacetone kinase, L subunit"/>
    <property type="match status" value="1"/>
</dbReference>
<dbReference type="Pfam" id="PF02734">
    <property type="entry name" value="Dak2"/>
    <property type="match status" value="1"/>
</dbReference>
<dbReference type="InterPro" id="IPR004007">
    <property type="entry name" value="DhaL_dom"/>
</dbReference>
<dbReference type="InterPro" id="IPR050861">
    <property type="entry name" value="Dihydroxyacetone_Kinase"/>
</dbReference>
<dbReference type="PANTHER" id="PTHR28629">
    <property type="entry name" value="TRIOKINASE/FMN CYCLASE"/>
    <property type="match status" value="1"/>
</dbReference>
<feature type="domain" description="DhaL" evidence="3">
    <location>
        <begin position="16"/>
        <end position="212"/>
    </location>
</feature>
<dbReference type="GO" id="GO:0019563">
    <property type="term" value="P:glycerol catabolic process"/>
    <property type="evidence" value="ECO:0007669"/>
    <property type="project" value="TreeGrafter"/>
</dbReference>
<evidence type="ECO:0000256" key="2">
    <source>
        <dbReference type="ARBA" id="ARBA00022777"/>
    </source>
</evidence>
<reference evidence="4 5" key="1">
    <citation type="submission" date="2016-10" db="EMBL/GenBank/DDBJ databases">
        <title>Draft genome sequence of strain LCT isolated from the Shenzhou X spacecraft of China.</title>
        <authorList>
            <person name="Huang B."/>
        </authorList>
    </citation>
    <scope>NUCLEOTIDE SEQUENCE [LARGE SCALE GENOMIC DNA]</scope>
    <source>
        <strain evidence="4 5">LCT-H5</strain>
    </source>
</reference>
<accession>A0A1S2MYT1</accession>